<reference evidence="7 8" key="1">
    <citation type="journal article" date="2016" name="Nat. Commun.">
        <title>Thousands of microbial genomes shed light on interconnected biogeochemical processes in an aquifer system.</title>
        <authorList>
            <person name="Anantharaman K."/>
            <person name="Brown C.T."/>
            <person name="Hug L.A."/>
            <person name="Sharon I."/>
            <person name="Castelle C.J."/>
            <person name="Probst A.J."/>
            <person name="Thomas B.C."/>
            <person name="Singh A."/>
            <person name="Wilkins M.J."/>
            <person name="Karaoz U."/>
            <person name="Brodie E.L."/>
            <person name="Williams K.H."/>
            <person name="Hubbard S.S."/>
            <person name="Banfield J.F."/>
        </authorList>
    </citation>
    <scope>NUCLEOTIDE SEQUENCE [LARGE SCALE GENOMIC DNA]</scope>
</reference>
<dbReference type="PANTHER" id="PTHR21659:SF42">
    <property type="entry name" value="UPF0057 MEMBRANE PROTEIN ZK632.10-RELATED"/>
    <property type="match status" value="1"/>
</dbReference>
<comment type="caution">
    <text evidence="7">The sequence shown here is derived from an EMBL/GenBank/DDBJ whole genome shotgun (WGS) entry which is preliminary data.</text>
</comment>
<evidence type="ECO:0000256" key="4">
    <source>
        <dbReference type="ARBA" id="ARBA00022989"/>
    </source>
</evidence>
<dbReference type="EMBL" id="MGHY01000019">
    <property type="protein sequence ID" value="OGM79181.1"/>
    <property type="molecule type" value="Genomic_DNA"/>
</dbReference>
<dbReference type="Proteomes" id="UP000178999">
    <property type="component" value="Unassembled WGS sequence"/>
</dbReference>
<accession>A0A1F8CSE8</accession>
<feature type="transmembrane region" description="Helical" evidence="6">
    <location>
        <begin position="12"/>
        <end position="36"/>
    </location>
</feature>
<keyword evidence="3 6" id="KW-0812">Transmembrane</keyword>
<comment type="similarity">
    <text evidence="2">Belongs to the UPF0057 (PMP3) family.</text>
</comment>
<sequence length="69" mass="7912">MDEWINLLVARVNRIVLAEVPLILVALILPPLAVFWKMGFSAHFWINLVLTFLGYVPGQIHALWVVLFL</sequence>
<keyword evidence="4 6" id="KW-1133">Transmembrane helix</keyword>
<dbReference type="Pfam" id="PF01679">
    <property type="entry name" value="Pmp3"/>
    <property type="match status" value="1"/>
</dbReference>
<dbReference type="STRING" id="1802538.A2382_02880"/>
<evidence type="ECO:0000256" key="1">
    <source>
        <dbReference type="ARBA" id="ARBA00004370"/>
    </source>
</evidence>
<gene>
    <name evidence="7" type="ORF">A2382_02880</name>
</gene>
<protein>
    <recommendedName>
        <fullName evidence="9">Proteolipid membrane potential modulator</fullName>
    </recommendedName>
</protein>
<dbReference type="PROSITE" id="PS01309">
    <property type="entry name" value="UPF0057"/>
    <property type="match status" value="1"/>
</dbReference>
<evidence type="ECO:0000256" key="2">
    <source>
        <dbReference type="ARBA" id="ARBA00009530"/>
    </source>
</evidence>
<evidence type="ECO:0000256" key="3">
    <source>
        <dbReference type="ARBA" id="ARBA00022692"/>
    </source>
</evidence>
<dbReference type="PANTHER" id="PTHR21659">
    <property type="entry name" value="HYDROPHOBIC PROTEIN RCI2 LOW TEMPERATURE AND SALT RESPONSIVE PROTEIN LTI6 -RELATED"/>
    <property type="match status" value="1"/>
</dbReference>
<evidence type="ECO:0000256" key="5">
    <source>
        <dbReference type="ARBA" id="ARBA00023136"/>
    </source>
</evidence>
<name>A0A1F8CSE8_9BACT</name>
<organism evidence="7 8">
    <name type="scientific">Candidatus Woesebacteria bacterium RIFOXYB1_FULL_38_16</name>
    <dbReference type="NCBI Taxonomy" id="1802538"/>
    <lineage>
        <taxon>Bacteria</taxon>
        <taxon>Candidatus Woeseibacteriota</taxon>
    </lineage>
</organism>
<evidence type="ECO:0000256" key="6">
    <source>
        <dbReference type="SAM" id="Phobius"/>
    </source>
</evidence>
<proteinExistence type="inferred from homology"/>
<dbReference type="GO" id="GO:0016020">
    <property type="term" value="C:membrane"/>
    <property type="evidence" value="ECO:0007669"/>
    <property type="project" value="UniProtKB-SubCell"/>
</dbReference>
<keyword evidence="5 6" id="KW-0472">Membrane</keyword>
<dbReference type="AlphaFoldDB" id="A0A1F8CSE8"/>
<evidence type="ECO:0008006" key="9">
    <source>
        <dbReference type="Google" id="ProtNLM"/>
    </source>
</evidence>
<comment type="subcellular location">
    <subcellularLocation>
        <location evidence="1">Membrane</location>
    </subcellularLocation>
</comment>
<feature type="transmembrane region" description="Helical" evidence="6">
    <location>
        <begin position="42"/>
        <end position="67"/>
    </location>
</feature>
<evidence type="ECO:0000313" key="8">
    <source>
        <dbReference type="Proteomes" id="UP000178999"/>
    </source>
</evidence>
<dbReference type="InterPro" id="IPR000612">
    <property type="entry name" value="PMP3"/>
</dbReference>
<evidence type="ECO:0000313" key="7">
    <source>
        <dbReference type="EMBL" id="OGM79181.1"/>
    </source>
</evidence>